<gene>
    <name evidence="6" type="ORF">METZ01_LOCUS49729</name>
</gene>
<evidence type="ECO:0000256" key="3">
    <source>
        <dbReference type="ARBA" id="ARBA00022884"/>
    </source>
</evidence>
<evidence type="ECO:0000313" key="6">
    <source>
        <dbReference type="EMBL" id="SUZ96875.1"/>
    </source>
</evidence>
<evidence type="ECO:0008006" key="7">
    <source>
        <dbReference type="Google" id="ProtNLM"/>
    </source>
</evidence>
<keyword evidence="3" id="KW-0694">RNA-binding</keyword>
<dbReference type="PANTHER" id="PTHR10986">
    <property type="entry name" value="39S RIBOSOMAL PROTEIN L20"/>
    <property type="match status" value="1"/>
</dbReference>
<evidence type="ECO:0000256" key="4">
    <source>
        <dbReference type="ARBA" id="ARBA00022980"/>
    </source>
</evidence>
<dbReference type="PROSITE" id="PS00937">
    <property type="entry name" value="RIBOSOMAL_L20"/>
    <property type="match status" value="1"/>
</dbReference>
<organism evidence="6">
    <name type="scientific">marine metagenome</name>
    <dbReference type="NCBI Taxonomy" id="408172"/>
    <lineage>
        <taxon>unclassified sequences</taxon>
        <taxon>metagenomes</taxon>
        <taxon>ecological metagenomes</taxon>
    </lineage>
</organism>
<dbReference type="SUPFAM" id="SSF74731">
    <property type="entry name" value="Ribosomal protein L20"/>
    <property type="match status" value="1"/>
</dbReference>
<evidence type="ECO:0000256" key="2">
    <source>
        <dbReference type="ARBA" id="ARBA00022730"/>
    </source>
</evidence>
<accession>A0A381RYE9</accession>
<protein>
    <recommendedName>
        <fullName evidence="7">50S ribosomal protein L20</fullName>
    </recommendedName>
</protein>
<dbReference type="EMBL" id="UINC01002456">
    <property type="protein sequence ID" value="SUZ96875.1"/>
    <property type="molecule type" value="Genomic_DNA"/>
</dbReference>
<keyword evidence="5" id="KW-0687">Ribonucleoprotein</keyword>
<proteinExistence type="inferred from homology"/>
<sequence>MTKGHQGVRHTLYRRAHESMIHALQYSYEHRKKKKGDMRRLWNIRINAAARSNEITYSKLIHGLRLAGIDINRKMLAEMAVSNPESFTGVVESAKIALEAA</sequence>
<dbReference type="PRINTS" id="PR00062">
    <property type="entry name" value="RIBOSOMALL20"/>
</dbReference>
<dbReference type="Gene3D" id="1.10.1900.20">
    <property type="entry name" value="Ribosomal protein L20"/>
    <property type="match status" value="1"/>
</dbReference>
<dbReference type="Gene3D" id="1.20.5.1450">
    <property type="match status" value="1"/>
</dbReference>
<keyword evidence="4" id="KW-0689">Ribosomal protein</keyword>
<dbReference type="InterPro" id="IPR035566">
    <property type="entry name" value="Ribosomal_protein_bL20_C"/>
</dbReference>
<evidence type="ECO:0000256" key="1">
    <source>
        <dbReference type="ARBA" id="ARBA00007698"/>
    </source>
</evidence>
<dbReference type="InterPro" id="IPR049946">
    <property type="entry name" value="RIBOSOMAL_L20_CS"/>
</dbReference>
<keyword evidence="2" id="KW-0699">rRNA-binding</keyword>
<name>A0A381RYE9_9ZZZZ</name>
<dbReference type="GO" id="GO:0019843">
    <property type="term" value="F:rRNA binding"/>
    <property type="evidence" value="ECO:0007669"/>
    <property type="project" value="UniProtKB-KW"/>
</dbReference>
<dbReference type="CDD" id="cd07026">
    <property type="entry name" value="Ribosomal_L20"/>
    <property type="match status" value="1"/>
</dbReference>
<dbReference type="GO" id="GO:1990904">
    <property type="term" value="C:ribonucleoprotein complex"/>
    <property type="evidence" value="ECO:0007669"/>
    <property type="project" value="UniProtKB-KW"/>
</dbReference>
<dbReference type="GO" id="GO:0006412">
    <property type="term" value="P:translation"/>
    <property type="evidence" value="ECO:0007669"/>
    <property type="project" value="InterPro"/>
</dbReference>
<comment type="similarity">
    <text evidence="1">Belongs to the bacterial ribosomal protein bL20 family.</text>
</comment>
<dbReference type="AlphaFoldDB" id="A0A381RYE9"/>
<reference evidence="6" key="1">
    <citation type="submission" date="2018-05" db="EMBL/GenBank/DDBJ databases">
        <authorList>
            <person name="Lanie J.A."/>
            <person name="Ng W.-L."/>
            <person name="Kazmierczak K.M."/>
            <person name="Andrzejewski T.M."/>
            <person name="Davidsen T.M."/>
            <person name="Wayne K.J."/>
            <person name="Tettelin H."/>
            <person name="Glass J.I."/>
            <person name="Rusch D."/>
            <person name="Podicherti R."/>
            <person name="Tsui H.-C.T."/>
            <person name="Winkler M.E."/>
        </authorList>
    </citation>
    <scope>NUCLEOTIDE SEQUENCE</scope>
</reference>
<evidence type="ECO:0000256" key="5">
    <source>
        <dbReference type="ARBA" id="ARBA00023274"/>
    </source>
</evidence>
<dbReference type="Pfam" id="PF00453">
    <property type="entry name" value="Ribosomal_L20"/>
    <property type="match status" value="1"/>
</dbReference>
<dbReference type="FunFam" id="1.10.1900.20:FF:000001">
    <property type="entry name" value="50S ribosomal protein L20"/>
    <property type="match status" value="1"/>
</dbReference>
<dbReference type="InterPro" id="IPR005813">
    <property type="entry name" value="Ribosomal_bL20"/>
</dbReference>
<dbReference type="GO" id="GO:0003735">
    <property type="term" value="F:structural constituent of ribosome"/>
    <property type="evidence" value="ECO:0007669"/>
    <property type="project" value="InterPro"/>
</dbReference>
<dbReference type="GO" id="GO:0005840">
    <property type="term" value="C:ribosome"/>
    <property type="evidence" value="ECO:0007669"/>
    <property type="project" value="UniProtKB-KW"/>
</dbReference>
<dbReference type="NCBIfam" id="TIGR01032">
    <property type="entry name" value="rplT_bact"/>
    <property type="match status" value="1"/>
</dbReference>